<proteinExistence type="predicted"/>
<keyword evidence="3" id="KW-1185">Reference proteome</keyword>
<name>A0ABD3RB73_9STRA</name>
<evidence type="ECO:0000256" key="1">
    <source>
        <dbReference type="SAM" id="MobiDB-lite"/>
    </source>
</evidence>
<feature type="compositionally biased region" description="Basic residues" evidence="1">
    <location>
        <begin position="75"/>
        <end position="88"/>
    </location>
</feature>
<reference evidence="2 3" key="1">
    <citation type="submission" date="2024-10" db="EMBL/GenBank/DDBJ databases">
        <title>Updated reference genomes for cyclostephanoid diatoms.</title>
        <authorList>
            <person name="Roberts W.R."/>
            <person name="Alverson A.J."/>
        </authorList>
    </citation>
    <scope>NUCLEOTIDE SEQUENCE [LARGE SCALE GENOMIC DNA]</scope>
    <source>
        <strain evidence="2 3">AJA228-03</strain>
    </source>
</reference>
<evidence type="ECO:0000313" key="2">
    <source>
        <dbReference type="EMBL" id="KAL3810213.1"/>
    </source>
</evidence>
<feature type="region of interest" description="Disordered" evidence="1">
    <location>
        <begin position="286"/>
        <end position="317"/>
    </location>
</feature>
<dbReference type="AlphaFoldDB" id="A0ABD3RB73"/>
<organism evidence="2 3">
    <name type="scientific">Cyclostephanos tholiformis</name>
    <dbReference type="NCBI Taxonomy" id="382380"/>
    <lineage>
        <taxon>Eukaryota</taxon>
        <taxon>Sar</taxon>
        <taxon>Stramenopiles</taxon>
        <taxon>Ochrophyta</taxon>
        <taxon>Bacillariophyta</taxon>
        <taxon>Coscinodiscophyceae</taxon>
        <taxon>Thalassiosirophycidae</taxon>
        <taxon>Stephanodiscales</taxon>
        <taxon>Stephanodiscaceae</taxon>
        <taxon>Cyclostephanos</taxon>
    </lineage>
</organism>
<dbReference type="Proteomes" id="UP001530377">
    <property type="component" value="Unassembled WGS sequence"/>
</dbReference>
<evidence type="ECO:0000313" key="3">
    <source>
        <dbReference type="Proteomes" id="UP001530377"/>
    </source>
</evidence>
<accession>A0ABD3RB73</accession>
<protein>
    <submittedName>
        <fullName evidence="2">Uncharacterized protein</fullName>
    </submittedName>
</protein>
<dbReference type="EMBL" id="JALLPB020000346">
    <property type="protein sequence ID" value="KAL3810213.1"/>
    <property type="molecule type" value="Genomic_DNA"/>
</dbReference>
<comment type="caution">
    <text evidence="2">The sequence shown here is derived from an EMBL/GenBank/DDBJ whole genome shotgun (WGS) entry which is preliminary data.</text>
</comment>
<feature type="region of interest" description="Disordered" evidence="1">
    <location>
        <begin position="45"/>
        <end position="105"/>
    </location>
</feature>
<sequence>MEDQLELTELRRAQRELNAAFGFRRSINTDEYGAAFDRGGRTATATAVAGGAGGPLEAGRDEEEEEDEGTTATSTRKRRLVRRRKKKTPAVEGEDAAGGEMGMERVDDDAAFSSSSRFASTYPDLDEVDVPPDADFLLRAERTKRLTSSTTAAATEGVRRGGEDDDVVDWFKASEGDVASAILDGDGSANSNVVDYAAMNRFRSQLSVEEWNSKVMSKEDELSPLSMVMKRLAILEEEKNAADRLIEEEYRRRMDNEDKYYLEKRKALEDAIMEIQESVYGGGGGGDVAAAAAATGGDDGDRDKKELEENGVTKFAA</sequence>
<feature type="compositionally biased region" description="Basic and acidic residues" evidence="1">
    <location>
        <begin position="299"/>
        <end position="308"/>
    </location>
</feature>
<gene>
    <name evidence="2" type="ORF">ACHAXA_006353</name>
</gene>
<feature type="compositionally biased region" description="Acidic residues" evidence="1">
    <location>
        <begin position="60"/>
        <end position="69"/>
    </location>
</feature>